<proteinExistence type="predicted"/>
<evidence type="ECO:0000313" key="1">
    <source>
        <dbReference type="EMBL" id="ESK88648.1"/>
    </source>
</evidence>
<sequence length="95" mass="10591">MTLRNRHITQLSGSPLISDESPSIHSLPTFLMLMCPYCRPIQARSPIHIKIPTSFCTGAVHFMRSKFTGSGQAGNEIKRITVNAKGVEHQAFCRH</sequence>
<gene>
    <name evidence="1" type="ORF">Moror_3051</name>
</gene>
<keyword evidence="2" id="KW-1185">Reference proteome</keyword>
<organism evidence="1 2">
    <name type="scientific">Moniliophthora roreri (strain MCA 2997)</name>
    <name type="common">Cocoa frosty pod rot fungus</name>
    <name type="synonym">Crinipellis roreri</name>
    <dbReference type="NCBI Taxonomy" id="1381753"/>
    <lineage>
        <taxon>Eukaryota</taxon>
        <taxon>Fungi</taxon>
        <taxon>Dikarya</taxon>
        <taxon>Basidiomycota</taxon>
        <taxon>Agaricomycotina</taxon>
        <taxon>Agaricomycetes</taxon>
        <taxon>Agaricomycetidae</taxon>
        <taxon>Agaricales</taxon>
        <taxon>Marasmiineae</taxon>
        <taxon>Marasmiaceae</taxon>
        <taxon>Moniliophthora</taxon>
    </lineage>
</organism>
<dbReference type="AlphaFoldDB" id="V2WPB0"/>
<reference evidence="1 2" key="1">
    <citation type="journal article" date="2014" name="BMC Genomics">
        <title>Genome and secretome analysis of the hemibiotrophic fungal pathogen, Moniliophthora roreri, which causes frosty pod rot disease of cacao: mechanisms of the biotrophic and necrotrophic phases.</title>
        <authorList>
            <person name="Meinhardt L.W."/>
            <person name="Costa G.G.L."/>
            <person name="Thomazella D.P.T."/>
            <person name="Teixeira P.J.P.L."/>
            <person name="Carazzolle M.F."/>
            <person name="Schuster S.C."/>
            <person name="Carlson J.E."/>
            <person name="Guiltinan M.J."/>
            <person name="Mieczkowski P."/>
            <person name="Farmer A."/>
            <person name="Ramaraj T."/>
            <person name="Crozier J."/>
            <person name="Davis R.E."/>
            <person name="Shao J."/>
            <person name="Melnick R.L."/>
            <person name="Pereira G.A.G."/>
            <person name="Bailey B.A."/>
        </authorList>
    </citation>
    <scope>NUCLEOTIDE SEQUENCE [LARGE SCALE GENOMIC DNA]</scope>
    <source>
        <strain evidence="1 2">MCA 2997</strain>
    </source>
</reference>
<comment type="caution">
    <text evidence="1">The sequence shown here is derived from an EMBL/GenBank/DDBJ whole genome shotgun (WGS) entry which is preliminary data.</text>
</comment>
<evidence type="ECO:0000313" key="2">
    <source>
        <dbReference type="Proteomes" id="UP000017559"/>
    </source>
</evidence>
<name>V2WPB0_MONRO</name>
<accession>V2WPB0</accession>
<dbReference type="KEGG" id="mrr:Moror_3051"/>
<dbReference type="EMBL" id="AWSO01000630">
    <property type="protein sequence ID" value="ESK88648.1"/>
    <property type="molecule type" value="Genomic_DNA"/>
</dbReference>
<protein>
    <submittedName>
        <fullName evidence="1">Uncharacterized protein</fullName>
    </submittedName>
</protein>
<dbReference type="HOGENOM" id="CLU_2373286_0_0_1"/>
<dbReference type="Proteomes" id="UP000017559">
    <property type="component" value="Unassembled WGS sequence"/>
</dbReference>